<evidence type="ECO:0000256" key="2">
    <source>
        <dbReference type="ARBA" id="ARBA00022481"/>
    </source>
</evidence>
<evidence type="ECO:0000259" key="4">
    <source>
        <dbReference type="Pfam" id="PF00472"/>
    </source>
</evidence>
<organism evidence="5 6">
    <name type="scientific">Engelhardtia mirabilis</name>
    <dbReference type="NCBI Taxonomy" id="2528011"/>
    <lineage>
        <taxon>Bacteria</taxon>
        <taxon>Pseudomonadati</taxon>
        <taxon>Planctomycetota</taxon>
        <taxon>Planctomycetia</taxon>
        <taxon>Planctomycetia incertae sedis</taxon>
        <taxon>Engelhardtia</taxon>
    </lineage>
</organism>
<feature type="compositionally biased region" description="Basic and acidic residues" evidence="3">
    <location>
        <begin position="18"/>
        <end position="28"/>
    </location>
</feature>
<dbReference type="PANTHER" id="PTHR43804">
    <property type="entry name" value="LD18447P"/>
    <property type="match status" value="1"/>
</dbReference>
<proteinExistence type="inferred from homology"/>
<sequence>MEGTDGSSGQPRGLNGPLDRESVERDCDISFLRGSGPGGQHRNKTETAVRLTHRPTGISVVAQENRSQHRNREAAFERLIEKLEALRRKPKRRRATRKPRSADRKRLDSKRKQADKKRDRRGGHD</sequence>
<reference evidence="5 6" key="1">
    <citation type="submission" date="2019-02" db="EMBL/GenBank/DDBJ databases">
        <title>Deep-cultivation of Planctomycetes and their phenomic and genomic characterization uncovers novel biology.</title>
        <authorList>
            <person name="Wiegand S."/>
            <person name="Jogler M."/>
            <person name="Boedeker C."/>
            <person name="Pinto D."/>
            <person name="Vollmers J."/>
            <person name="Rivas-Marin E."/>
            <person name="Kohn T."/>
            <person name="Peeters S.H."/>
            <person name="Heuer A."/>
            <person name="Rast P."/>
            <person name="Oberbeckmann S."/>
            <person name="Bunk B."/>
            <person name="Jeske O."/>
            <person name="Meyerdierks A."/>
            <person name="Storesund J.E."/>
            <person name="Kallscheuer N."/>
            <person name="Luecker S."/>
            <person name="Lage O.M."/>
            <person name="Pohl T."/>
            <person name="Merkel B.J."/>
            <person name="Hornburger P."/>
            <person name="Mueller R.-W."/>
            <person name="Bruemmer F."/>
            <person name="Labrenz M."/>
            <person name="Spormann A.M."/>
            <person name="Op den Camp H."/>
            <person name="Overmann J."/>
            <person name="Amann R."/>
            <person name="Jetten M.S.M."/>
            <person name="Mascher T."/>
            <person name="Medema M.H."/>
            <person name="Devos D.P."/>
            <person name="Kaster A.-K."/>
            <person name="Ovreas L."/>
            <person name="Rohde M."/>
            <person name="Galperin M.Y."/>
            <person name="Jogler C."/>
        </authorList>
    </citation>
    <scope>NUCLEOTIDE SEQUENCE [LARGE SCALE GENOMIC DNA]</scope>
    <source>
        <strain evidence="5 6">Pla133</strain>
    </source>
</reference>
<dbReference type="KEGG" id="pbap:Pla133_28920"/>
<dbReference type="PANTHER" id="PTHR43804:SF7">
    <property type="entry name" value="LD18447P"/>
    <property type="match status" value="1"/>
</dbReference>
<feature type="compositionally biased region" description="Basic residues" evidence="3">
    <location>
        <begin position="113"/>
        <end position="125"/>
    </location>
</feature>
<name>A0A518BLH1_9BACT</name>
<keyword evidence="2" id="KW-0488">Methylation</keyword>
<feature type="domain" description="Prokaryotic-type class I peptide chain release factors" evidence="4">
    <location>
        <begin position="24"/>
        <end position="118"/>
    </location>
</feature>
<dbReference type="InterPro" id="IPR045853">
    <property type="entry name" value="Pep_chain_release_fac_I_sf"/>
</dbReference>
<feature type="compositionally biased region" description="Basic residues" evidence="3">
    <location>
        <begin position="88"/>
        <end position="99"/>
    </location>
</feature>
<dbReference type="RefSeq" id="WP_419191525.1">
    <property type="nucleotide sequence ID" value="NZ_CP036287.1"/>
</dbReference>
<feature type="region of interest" description="Disordered" evidence="3">
    <location>
        <begin position="85"/>
        <end position="125"/>
    </location>
</feature>
<protein>
    <submittedName>
        <fullName evidence="5">Peptide chain release factor 2</fullName>
    </submittedName>
</protein>
<keyword evidence="6" id="KW-1185">Reference proteome</keyword>
<dbReference type="EMBL" id="CP036287">
    <property type="protein sequence ID" value="QDU67803.1"/>
    <property type="molecule type" value="Genomic_DNA"/>
</dbReference>
<evidence type="ECO:0000313" key="5">
    <source>
        <dbReference type="EMBL" id="QDU67803.1"/>
    </source>
</evidence>
<dbReference type="GO" id="GO:0003747">
    <property type="term" value="F:translation release factor activity"/>
    <property type="evidence" value="ECO:0007669"/>
    <property type="project" value="InterPro"/>
</dbReference>
<accession>A0A518BLH1</accession>
<dbReference type="InterPro" id="IPR050057">
    <property type="entry name" value="Prokaryotic/Mito_RF"/>
</dbReference>
<feature type="compositionally biased region" description="Basic and acidic residues" evidence="3">
    <location>
        <begin position="100"/>
        <end position="112"/>
    </location>
</feature>
<feature type="region of interest" description="Disordered" evidence="3">
    <location>
        <begin position="1"/>
        <end position="56"/>
    </location>
</feature>
<feature type="compositionally biased region" description="Polar residues" evidence="3">
    <location>
        <begin position="1"/>
        <end position="10"/>
    </location>
</feature>
<dbReference type="InterPro" id="IPR000352">
    <property type="entry name" value="Pep_chain_release_fac_I"/>
</dbReference>
<dbReference type="Pfam" id="PF00472">
    <property type="entry name" value="RF-1"/>
    <property type="match status" value="1"/>
</dbReference>
<dbReference type="Gene3D" id="3.30.160.20">
    <property type="match status" value="1"/>
</dbReference>
<dbReference type="Proteomes" id="UP000316921">
    <property type="component" value="Chromosome"/>
</dbReference>
<comment type="similarity">
    <text evidence="1">Belongs to the prokaryotic/mitochondrial release factor family.</text>
</comment>
<dbReference type="SUPFAM" id="SSF75620">
    <property type="entry name" value="Release factor"/>
    <property type="match status" value="1"/>
</dbReference>
<gene>
    <name evidence="5" type="primary">prfB_1</name>
    <name evidence="5" type="ORF">Pla133_28920</name>
</gene>
<evidence type="ECO:0000313" key="6">
    <source>
        <dbReference type="Proteomes" id="UP000316921"/>
    </source>
</evidence>
<evidence type="ECO:0000256" key="1">
    <source>
        <dbReference type="ARBA" id="ARBA00010835"/>
    </source>
</evidence>
<dbReference type="AlphaFoldDB" id="A0A518BLH1"/>
<evidence type="ECO:0000256" key="3">
    <source>
        <dbReference type="SAM" id="MobiDB-lite"/>
    </source>
</evidence>